<feature type="transmembrane region" description="Helical" evidence="1">
    <location>
        <begin position="7"/>
        <end position="26"/>
    </location>
</feature>
<reference evidence="2" key="1">
    <citation type="journal article" date="2015" name="Nature">
        <title>Complex archaea that bridge the gap between prokaryotes and eukaryotes.</title>
        <authorList>
            <person name="Spang A."/>
            <person name="Saw J.H."/>
            <person name="Jorgensen S.L."/>
            <person name="Zaremba-Niedzwiedzka K."/>
            <person name="Martijn J."/>
            <person name="Lind A.E."/>
            <person name="van Eijk R."/>
            <person name="Schleper C."/>
            <person name="Guy L."/>
            <person name="Ettema T.J."/>
        </authorList>
    </citation>
    <scope>NUCLEOTIDE SEQUENCE</scope>
</reference>
<organism evidence="2">
    <name type="scientific">marine sediment metagenome</name>
    <dbReference type="NCBI Taxonomy" id="412755"/>
    <lineage>
        <taxon>unclassified sequences</taxon>
        <taxon>metagenomes</taxon>
        <taxon>ecological metagenomes</taxon>
    </lineage>
</organism>
<sequence>MKTTLKIIFITLGLVCWFSFMAWAMLPGWQKPVLGTMLNRSHPLAQGLVGCWVMNEVSGGIINDCSGNGNTGTFNSVTWSVSEHGIGTFYGDRTQDFYISFTSDQLVNLPVTKNLSIVARFLSTSPGLSGEPLVTWGGTDDLLFYPNDGATGDGGLRLFWRDAGSSQISYAGPDLNGIWTHVAYTATIGRQAGYQDGVLIGTNTNDLSGAGPFTSFRIGSWADAAQEYGGHVTYIYIYNRALTQTEVQSLYREPYQMFARPSVARRFAPGAAAADEPVKIAPKLMIMGMLKNLNPWADDYEDKKVINQ</sequence>
<gene>
    <name evidence="2" type="ORF">LCGC14_1252630</name>
</gene>
<dbReference type="Pfam" id="PF13385">
    <property type="entry name" value="Laminin_G_3"/>
    <property type="match status" value="1"/>
</dbReference>
<evidence type="ECO:0008006" key="3">
    <source>
        <dbReference type="Google" id="ProtNLM"/>
    </source>
</evidence>
<dbReference type="Gene3D" id="2.60.120.200">
    <property type="match status" value="1"/>
</dbReference>
<dbReference type="InterPro" id="IPR013320">
    <property type="entry name" value="ConA-like_dom_sf"/>
</dbReference>
<keyword evidence="1" id="KW-0812">Transmembrane</keyword>
<keyword evidence="1" id="KW-1133">Transmembrane helix</keyword>
<comment type="caution">
    <text evidence="2">The sequence shown here is derived from an EMBL/GenBank/DDBJ whole genome shotgun (WGS) entry which is preliminary data.</text>
</comment>
<accession>A0A0F9L5Z8</accession>
<keyword evidence="1" id="KW-0472">Membrane</keyword>
<dbReference type="EMBL" id="LAZR01006879">
    <property type="protein sequence ID" value="KKM89043.1"/>
    <property type="molecule type" value="Genomic_DNA"/>
</dbReference>
<evidence type="ECO:0000256" key="1">
    <source>
        <dbReference type="SAM" id="Phobius"/>
    </source>
</evidence>
<name>A0A0F9L5Z8_9ZZZZ</name>
<dbReference type="AlphaFoldDB" id="A0A0F9L5Z8"/>
<evidence type="ECO:0000313" key="2">
    <source>
        <dbReference type="EMBL" id="KKM89043.1"/>
    </source>
</evidence>
<dbReference type="SUPFAM" id="SSF49899">
    <property type="entry name" value="Concanavalin A-like lectins/glucanases"/>
    <property type="match status" value="1"/>
</dbReference>
<protein>
    <recommendedName>
        <fullName evidence="3">LamG-like jellyroll fold domain-containing protein</fullName>
    </recommendedName>
</protein>
<proteinExistence type="predicted"/>